<dbReference type="Gene3D" id="1.20.1080.10">
    <property type="entry name" value="Glycerol uptake facilitator protein"/>
    <property type="match status" value="1"/>
</dbReference>
<dbReference type="PANTHER" id="PTHR30520">
    <property type="entry name" value="FORMATE TRANSPORTER-RELATED"/>
    <property type="match status" value="1"/>
</dbReference>
<evidence type="ECO:0000256" key="4">
    <source>
        <dbReference type="ARBA" id="ARBA00023136"/>
    </source>
</evidence>
<evidence type="ECO:0000313" key="7">
    <source>
        <dbReference type="EMBL" id="NMN00030.1"/>
    </source>
</evidence>
<proteinExistence type="predicted"/>
<evidence type="ECO:0000256" key="5">
    <source>
        <dbReference type="SAM" id="MobiDB-lite"/>
    </source>
</evidence>
<evidence type="ECO:0000256" key="2">
    <source>
        <dbReference type="ARBA" id="ARBA00022692"/>
    </source>
</evidence>
<feature type="transmembrane region" description="Helical" evidence="6">
    <location>
        <begin position="217"/>
        <end position="236"/>
    </location>
</feature>
<reference evidence="7 8" key="1">
    <citation type="submission" date="2020-02" db="EMBL/GenBank/DDBJ databases">
        <title>Characterization of phylogenetic diversity of novel bifidobacterial species isolated in Czech ZOOs.</title>
        <authorList>
            <person name="Lugli G.A."/>
            <person name="Vera N.B."/>
            <person name="Ventura M."/>
        </authorList>
    </citation>
    <scope>NUCLEOTIDE SEQUENCE [LARGE SCALE GENOMIC DNA]</scope>
    <source>
        <strain evidence="7 8">DSM 109958</strain>
    </source>
</reference>
<evidence type="ECO:0000313" key="8">
    <source>
        <dbReference type="Proteomes" id="UP000588277"/>
    </source>
</evidence>
<dbReference type="Pfam" id="PF01226">
    <property type="entry name" value="Form_Nir_trans"/>
    <property type="match status" value="1"/>
</dbReference>
<comment type="subcellular location">
    <subcellularLocation>
        <location evidence="1">Membrane</location>
        <topology evidence="1">Multi-pass membrane protein</topology>
    </subcellularLocation>
</comment>
<dbReference type="Proteomes" id="UP000588277">
    <property type="component" value="Unassembled WGS sequence"/>
</dbReference>
<feature type="transmembrane region" description="Helical" evidence="6">
    <location>
        <begin position="163"/>
        <end position="182"/>
    </location>
</feature>
<feature type="transmembrane region" description="Helical" evidence="6">
    <location>
        <begin position="114"/>
        <end position="134"/>
    </location>
</feature>
<keyword evidence="4 6" id="KW-0472">Membrane</keyword>
<feature type="region of interest" description="Disordered" evidence="5">
    <location>
        <begin position="1"/>
        <end position="29"/>
    </location>
</feature>
<feature type="transmembrane region" description="Helical" evidence="6">
    <location>
        <begin position="284"/>
        <end position="311"/>
    </location>
</feature>
<keyword evidence="3 6" id="KW-1133">Transmembrane helix</keyword>
<feature type="transmembrane region" description="Helical" evidence="6">
    <location>
        <begin position="248"/>
        <end position="278"/>
    </location>
</feature>
<dbReference type="GO" id="GO:0015499">
    <property type="term" value="F:formate transmembrane transporter activity"/>
    <property type="evidence" value="ECO:0007669"/>
    <property type="project" value="TreeGrafter"/>
</dbReference>
<organism evidence="7 8">
    <name type="scientific">Bifidobacterium moraviense</name>
    <dbReference type="NCBI Taxonomy" id="2675323"/>
    <lineage>
        <taxon>Bacteria</taxon>
        <taxon>Bacillati</taxon>
        <taxon>Actinomycetota</taxon>
        <taxon>Actinomycetes</taxon>
        <taxon>Bifidobacteriales</taxon>
        <taxon>Bifidobacteriaceae</taxon>
        <taxon>Bifidobacterium</taxon>
    </lineage>
</organism>
<feature type="transmembrane region" description="Helical" evidence="6">
    <location>
        <begin position="84"/>
        <end position="108"/>
    </location>
</feature>
<dbReference type="PANTHER" id="PTHR30520:SF8">
    <property type="entry name" value="NITRITE TRANSPORTER NIRC"/>
    <property type="match status" value="1"/>
</dbReference>
<evidence type="ECO:0000256" key="3">
    <source>
        <dbReference type="ARBA" id="ARBA00022989"/>
    </source>
</evidence>
<keyword evidence="2 6" id="KW-0812">Transmembrane</keyword>
<dbReference type="EMBL" id="JAAIIH010000001">
    <property type="protein sequence ID" value="NMN00030.1"/>
    <property type="molecule type" value="Genomic_DNA"/>
</dbReference>
<dbReference type="GO" id="GO:0005886">
    <property type="term" value="C:plasma membrane"/>
    <property type="evidence" value="ECO:0007669"/>
    <property type="project" value="TreeGrafter"/>
</dbReference>
<name>A0A7Y0F105_9BIFI</name>
<sequence>MQEREHIVNQHMNDRNANQTAGAAPATGTGTAASSAPVAGVAAAPAPAMHPLFPGRTFISTVLDALDSKEEMTGTLRGKYMQRAVMAGFFVGIFFTTFFVISATFGALGPQMALAGKVLACLTFGWALVLIYYTNSELLTSNMMIVSIGAYHKRIGWLHSLRLLGLCLLGNLAGGLIVAILLRCSSITDGVTLTQMIAAATTKTAYVTQGVGGIADLFVRAIFCNFCINIGMLMVYNGKLVNDFTKCVIMVVVVFVFAYLGFEHSIADSVLFLIVGLHGAINPWLAIATIIVVLLGNFVGGGLLIGLNFAVMNDTPHNTRPQVSEFNESALVHLEAPRPAGL</sequence>
<gene>
    <name evidence="7" type="ORF">G1C96_0607</name>
</gene>
<dbReference type="InterPro" id="IPR000292">
    <property type="entry name" value="For/NO2_transpt"/>
</dbReference>
<protein>
    <submittedName>
        <fullName evidence="7">Permease</fullName>
    </submittedName>
</protein>
<comment type="caution">
    <text evidence="7">The sequence shown here is derived from an EMBL/GenBank/DDBJ whole genome shotgun (WGS) entry which is preliminary data.</text>
</comment>
<evidence type="ECO:0000256" key="1">
    <source>
        <dbReference type="ARBA" id="ARBA00004141"/>
    </source>
</evidence>
<feature type="compositionally biased region" description="Low complexity" evidence="5">
    <location>
        <begin position="20"/>
        <end position="29"/>
    </location>
</feature>
<dbReference type="AlphaFoldDB" id="A0A7Y0F105"/>
<keyword evidence="8" id="KW-1185">Reference proteome</keyword>
<evidence type="ECO:0000256" key="6">
    <source>
        <dbReference type="SAM" id="Phobius"/>
    </source>
</evidence>
<feature type="compositionally biased region" description="Basic and acidic residues" evidence="5">
    <location>
        <begin position="1"/>
        <end position="14"/>
    </location>
</feature>
<dbReference type="InterPro" id="IPR023271">
    <property type="entry name" value="Aquaporin-like"/>
</dbReference>
<accession>A0A7Y0F105</accession>